<dbReference type="EMBL" id="DF974528">
    <property type="protein sequence ID" value="GAU49198.1"/>
    <property type="molecule type" value="Genomic_DNA"/>
</dbReference>
<dbReference type="AlphaFoldDB" id="A0A2Z6NYI4"/>
<accession>A0A2Z6NYI4</accession>
<name>A0A2Z6NYI4_TRISU</name>
<dbReference type="OrthoDB" id="10548299at2759"/>
<dbReference type="Proteomes" id="UP000242715">
    <property type="component" value="Unassembled WGS sequence"/>
</dbReference>
<organism evidence="1 2">
    <name type="scientific">Trifolium subterraneum</name>
    <name type="common">Subterranean clover</name>
    <dbReference type="NCBI Taxonomy" id="3900"/>
    <lineage>
        <taxon>Eukaryota</taxon>
        <taxon>Viridiplantae</taxon>
        <taxon>Streptophyta</taxon>
        <taxon>Embryophyta</taxon>
        <taxon>Tracheophyta</taxon>
        <taxon>Spermatophyta</taxon>
        <taxon>Magnoliopsida</taxon>
        <taxon>eudicotyledons</taxon>
        <taxon>Gunneridae</taxon>
        <taxon>Pentapetalae</taxon>
        <taxon>rosids</taxon>
        <taxon>fabids</taxon>
        <taxon>Fabales</taxon>
        <taxon>Fabaceae</taxon>
        <taxon>Papilionoideae</taxon>
        <taxon>50 kb inversion clade</taxon>
        <taxon>NPAAA clade</taxon>
        <taxon>Hologalegina</taxon>
        <taxon>IRL clade</taxon>
        <taxon>Trifolieae</taxon>
        <taxon>Trifolium</taxon>
    </lineage>
</organism>
<proteinExistence type="predicted"/>
<sequence>MRPYHFNPSLWLNHRENIEVLAKPISESSPSLEPYFDNLVTDSTKIVDDIGESAIDNVKRIHECRREDGFVVQCDSQLTVNTTGDCNSGVIATPKLPNAESITTHSVHNNEDILQFDEPQSKVNKDDFARNQGLSLQCEIPFALYLSSIVNNHASSLEPKFGLHCHNLLAEISSAIDCLNSNMPFLCLTKCPNTVTATKTTRLCTIKPSTTT</sequence>
<gene>
    <name evidence="1" type="ORF">TSUD_371900</name>
</gene>
<protein>
    <submittedName>
        <fullName evidence="1">Uncharacterized protein</fullName>
    </submittedName>
</protein>
<evidence type="ECO:0000313" key="1">
    <source>
        <dbReference type="EMBL" id="GAU49198.1"/>
    </source>
</evidence>
<keyword evidence="2" id="KW-1185">Reference proteome</keyword>
<evidence type="ECO:0000313" key="2">
    <source>
        <dbReference type="Proteomes" id="UP000242715"/>
    </source>
</evidence>
<reference evidence="2" key="1">
    <citation type="journal article" date="2017" name="Front. Plant Sci.">
        <title>Climate Clever Clovers: New Paradigm to Reduce the Environmental Footprint of Ruminants by Breeding Low Methanogenic Forages Utilizing Haplotype Variation.</title>
        <authorList>
            <person name="Kaur P."/>
            <person name="Appels R."/>
            <person name="Bayer P.E."/>
            <person name="Keeble-Gagnere G."/>
            <person name="Wang J."/>
            <person name="Hirakawa H."/>
            <person name="Shirasawa K."/>
            <person name="Vercoe P."/>
            <person name="Stefanova K."/>
            <person name="Durmic Z."/>
            <person name="Nichols P."/>
            <person name="Revell C."/>
            <person name="Isobe S.N."/>
            <person name="Edwards D."/>
            <person name="Erskine W."/>
        </authorList>
    </citation>
    <scope>NUCLEOTIDE SEQUENCE [LARGE SCALE GENOMIC DNA]</scope>
    <source>
        <strain evidence="2">cv. Daliak</strain>
    </source>
</reference>